<dbReference type="SUPFAM" id="SSF47384">
    <property type="entry name" value="Homodimeric domain of signal transducing histidine kinase"/>
    <property type="match status" value="1"/>
</dbReference>
<dbReference type="InterPro" id="IPR036097">
    <property type="entry name" value="HisK_dim/P_sf"/>
</dbReference>
<dbReference type="Pfam" id="PF00512">
    <property type="entry name" value="HisKA"/>
    <property type="match status" value="1"/>
</dbReference>
<organism evidence="2">
    <name type="scientific">marine metagenome</name>
    <dbReference type="NCBI Taxonomy" id="408172"/>
    <lineage>
        <taxon>unclassified sequences</taxon>
        <taxon>metagenomes</taxon>
        <taxon>ecological metagenomes</taxon>
    </lineage>
</organism>
<dbReference type="CDD" id="cd00082">
    <property type="entry name" value="HisKA"/>
    <property type="match status" value="1"/>
</dbReference>
<gene>
    <name evidence="2" type="ORF">METZ01_LOCUS432083</name>
</gene>
<dbReference type="AlphaFoldDB" id="A0A382Y8A8"/>
<dbReference type="EMBL" id="UINC01173563">
    <property type="protein sequence ID" value="SVD79229.1"/>
    <property type="molecule type" value="Genomic_DNA"/>
</dbReference>
<dbReference type="InterPro" id="IPR003661">
    <property type="entry name" value="HisK_dim/P_dom"/>
</dbReference>
<reference evidence="2" key="1">
    <citation type="submission" date="2018-05" db="EMBL/GenBank/DDBJ databases">
        <authorList>
            <person name="Lanie J.A."/>
            <person name="Ng W.-L."/>
            <person name="Kazmierczak K.M."/>
            <person name="Andrzejewski T.M."/>
            <person name="Davidsen T.M."/>
            <person name="Wayne K.J."/>
            <person name="Tettelin H."/>
            <person name="Glass J.I."/>
            <person name="Rusch D."/>
            <person name="Podicherti R."/>
            <person name="Tsui H.-C.T."/>
            <person name="Winkler M.E."/>
        </authorList>
    </citation>
    <scope>NUCLEOTIDE SEQUENCE</scope>
</reference>
<dbReference type="Gene3D" id="1.10.287.130">
    <property type="match status" value="1"/>
</dbReference>
<protein>
    <recommendedName>
        <fullName evidence="1">Signal transduction histidine kinase dimerisation/phosphoacceptor domain-containing protein</fullName>
    </recommendedName>
</protein>
<name>A0A382Y8A8_9ZZZZ</name>
<feature type="non-terminal residue" evidence="2">
    <location>
        <position position="1"/>
    </location>
</feature>
<accession>A0A382Y8A8</accession>
<proteinExistence type="predicted"/>
<evidence type="ECO:0000259" key="1">
    <source>
        <dbReference type="Pfam" id="PF00512"/>
    </source>
</evidence>
<evidence type="ECO:0000313" key="2">
    <source>
        <dbReference type="EMBL" id="SVD79229.1"/>
    </source>
</evidence>
<dbReference type="GO" id="GO:0000155">
    <property type="term" value="F:phosphorelay sensor kinase activity"/>
    <property type="evidence" value="ECO:0007669"/>
    <property type="project" value="InterPro"/>
</dbReference>
<feature type="non-terminal residue" evidence="2">
    <location>
        <position position="61"/>
    </location>
</feature>
<sequence>LGIINGLGSLLENARSEGEGKRTEERMNETARLASIRELAAGVAHEINNPLTSVLGYSEML</sequence>
<feature type="domain" description="Signal transduction histidine kinase dimerisation/phosphoacceptor" evidence="1">
    <location>
        <begin position="36"/>
        <end position="61"/>
    </location>
</feature>